<keyword evidence="2" id="KW-1185">Reference proteome</keyword>
<dbReference type="AlphaFoldDB" id="A0A2T0B1F9"/>
<name>A0A2T0B1F9_9CLOT</name>
<proteinExistence type="predicted"/>
<accession>A0A2T0B1F9</accession>
<gene>
    <name evidence="1" type="ORF">CLLI_22080</name>
</gene>
<dbReference type="Proteomes" id="UP000239706">
    <property type="component" value="Unassembled WGS sequence"/>
</dbReference>
<evidence type="ECO:0000313" key="1">
    <source>
        <dbReference type="EMBL" id="PRR77644.1"/>
    </source>
</evidence>
<dbReference type="Gene3D" id="1.10.287.1490">
    <property type="match status" value="1"/>
</dbReference>
<dbReference type="EMBL" id="PVXO01000060">
    <property type="protein sequence ID" value="PRR77644.1"/>
    <property type="molecule type" value="Genomic_DNA"/>
</dbReference>
<comment type="caution">
    <text evidence="1">The sequence shown here is derived from an EMBL/GenBank/DDBJ whole genome shotgun (WGS) entry which is preliminary data.</text>
</comment>
<organism evidence="1 2">
    <name type="scientific">Clostridium liquoris</name>
    <dbReference type="NCBI Taxonomy" id="1289519"/>
    <lineage>
        <taxon>Bacteria</taxon>
        <taxon>Bacillati</taxon>
        <taxon>Bacillota</taxon>
        <taxon>Clostridia</taxon>
        <taxon>Eubacteriales</taxon>
        <taxon>Clostridiaceae</taxon>
        <taxon>Clostridium</taxon>
    </lineage>
</organism>
<dbReference type="RefSeq" id="WP_106064268.1">
    <property type="nucleotide sequence ID" value="NZ_PVXO01000060.1"/>
</dbReference>
<protein>
    <submittedName>
        <fullName evidence="1">Uncharacterized protein</fullName>
    </submittedName>
</protein>
<evidence type="ECO:0000313" key="2">
    <source>
        <dbReference type="Proteomes" id="UP000239706"/>
    </source>
</evidence>
<sequence>MENEKIFELMEKMYADLKGDINDLKGDINGLKDGQDNLKKGQDDLSSRSANVETEVKKNSVSLESIENKINTVAEVQTAHKEQNELSFKNSDAMVNEHFDLVETALKSTTQDVKESKETIEAMKDIIGHHQVDIEILKRRPV</sequence>
<reference evidence="1 2" key="1">
    <citation type="submission" date="2018-03" db="EMBL/GenBank/DDBJ databases">
        <title>Genome sequence of Clostridium liquoris DSM 100320.</title>
        <authorList>
            <person name="Poehlein A."/>
            <person name="Daniel R."/>
        </authorList>
    </citation>
    <scope>NUCLEOTIDE SEQUENCE [LARGE SCALE GENOMIC DNA]</scope>
    <source>
        <strain evidence="1 2">DSM 100320</strain>
    </source>
</reference>
<dbReference type="OrthoDB" id="1707934at2"/>